<evidence type="ECO:0000256" key="1">
    <source>
        <dbReference type="SAM" id="MobiDB-lite"/>
    </source>
</evidence>
<feature type="region of interest" description="Disordered" evidence="1">
    <location>
        <begin position="1"/>
        <end position="30"/>
    </location>
</feature>
<gene>
    <name evidence="2" type="ORF">RHO25_004031</name>
</gene>
<evidence type="ECO:0008006" key="4">
    <source>
        <dbReference type="Google" id="ProtNLM"/>
    </source>
</evidence>
<dbReference type="EMBL" id="CP134186">
    <property type="protein sequence ID" value="WPA99414.1"/>
    <property type="molecule type" value="Genomic_DNA"/>
</dbReference>
<dbReference type="RefSeq" id="XP_065458578.1">
    <property type="nucleotide sequence ID" value="XM_065602506.1"/>
</dbReference>
<protein>
    <recommendedName>
        <fullName evidence="4">DRBM domain-containing protein</fullName>
    </recommendedName>
</protein>
<name>A0ABZ0NIU7_CERBT</name>
<proteinExistence type="predicted"/>
<evidence type="ECO:0000313" key="3">
    <source>
        <dbReference type="Proteomes" id="UP001302367"/>
    </source>
</evidence>
<reference evidence="2 3" key="1">
    <citation type="submission" date="2023-09" db="EMBL/GenBank/DDBJ databases">
        <title>Complete-Gapless Cercospora beticola genome.</title>
        <authorList>
            <person name="Wyatt N.A."/>
            <person name="Spanner R.E."/>
            <person name="Bolton M.D."/>
        </authorList>
    </citation>
    <scope>NUCLEOTIDE SEQUENCE [LARGE SCALE GENOMIC DNA]</scope>
    <source>
        <strain evidence="2">Cb09-40</strain>
    </source>
</reference>
<sequence>MQQRQHEQSIANHASAHPSGDQRTGDSSNLHTSETFITSQFIAPTSQDKPTDSIYYLRTCVTTYEPPLRDMMISGPYKYLSQVFHEARQYFGRDSQPGIRRLEDFVDRDGCLIPFERISSPIDRKFKWEATVECISREDPKLAERLPCTVWNVFFYEPEPGCPMARNMYIHGSSESKSRAEAAATQKLGSLLAEMGESLHMTQTREDADAFQGTVREVSGKILKWGVFVEKAPFNQTKANAEIILLDHM</sequence>
<keyword evidence="3" id="KW-1185">Reference proteome</keyword>
<accession>A0ABZ0NIU7</accession>
<dbReference type="GeneID" id="90644046"/>
<evidence type="ECO:0000313" key="2">
    <source>
        <dbReference type="EMBL" id="WPA99414.1"/>
    </source>
</evidence>
<dbReference type="Proteomes" id="UP001302367">
    <property type="component" value="Chromosome 3"/>
</dbReference>
<organism evidence="2 3">
    <name type="scientific">Cercospora beticola</name>
    <name type="common">Sugarbeet leaf spot fungus</name>
    <dbReference type="NCBI Taxonomy" id="122368"/>
    <lineage>
        <taxon>Eukaryota</taxon>
        <taxon>Fungi</taxon>
        <taxon>Dikarya</taxon>
        <taxon>Ascomycota</taxon>
        <taxon>Pezizomycotina</taxon>
        <taxon>Dothideomycetes</taxon>
        <taxon>Dothideomycetidae</taxon>
        <taxon>Mycosphaerellales</taxon>
        <taxon>Mycosphaerellaceae</taxon>
        <taxon>Cercospora</taxon>
    </lineage>
</organism>
<feature type="compositionally biased region" description="Polar residues" evidence="1">
    <location>
        <begin position="21"/>
        <end position="30"/>
    </location>
</feature>